<evidence type="ECO:0000313" key="3">
    <source>
        <dbReference type="Proteomes" id="UP001497457"/>
    </source>
</evidence>
<accession>A0ABC9A7B3</accession>
<evidence type="ECO:0008006" key="4">
    <source>
        <dbReference type="Google" id="ProtNLM"/>
    </source>
</evidence>
<dbReference type="Proteomes" id="UP001497457">
    <property type="component" value="Chromosome 20rd"/>
</dbReference>
<dbReference type="EMBL" id="OZ075129">
    <property type="protein sequence ID" value="CAL4959838.1"/>
    <property type="molecule type" value="Genomic_DNA"/>
</dbReference>
<keyword evidence="3" id="KW-1185">Reference proteome</keyword>
<reference evidence="2 3" key="2">
    <citation type="submission" date="2024-10" db="EMBL/GenBank/DDBJ databases">
        <authorList>
            <person name="Ryan C."/>
        </authorList>
    </citation>
    <scope>NUCLEOTIDE SEQUENCE [LARGE SCALE GENOMIC DNA]</scope>
</reference>
<dbReference type="InterPro" id="IPR012871">
    <property type="entry name" value="DUF1668_ORYSA"/>
</dbReference>
<evidence type="ECO:0000313" key="2">
    <source>
        <dbReference type="EMBL" id="CAL4972542.1"/>
    </source>
</evidence>
<dbReference type="Proteomes" id="UP001497457">
    <property type="component" value="Chromosome 19rd"/>
</dbReference>
<evidence type="ECO:0000313" key="1">
    <source>
        <dbReference type="EMBL" id="CAL4959838.1"/>
    </source>
</evidence>
<organism evidence="2 3">
    <name type="scientific">Urochloa decumbens</name>
    <dbReference type="NCBI Taxonomy" id="240449"/>
    <lineage>
        <taxon>Eukaryota</taxon>
        <taxon>Viridiplantae</taxon>
        <taxon>Streptophyta</taxon>
        <taxon>Embryophyta</taxon>
        <taxon>Tracheophyta</taxon>
        <taxon>Spermatophyta</taxon>
        <taxon>Magnoliopsida</taxon>
        <taxon>Liliopsida</taxon>
        <taxon>Poales</taxon>
        <taxon>Poaceae</taxon>
        <taxon>PACMAD clade</taxon>
        <taxon>Panicoideae</taxon>
        <taxon>Panicodae</taxon>
        <taxon>Paniceae</taxon>
        <taxon>Melinidinae</taxon>
        <taxon>Urochloa</taxon>
    </lineage>
</organism>
<dbReference type="AlphaFoldDB" id="A0ABC9A7B3"/>
<proteinExistence type="predicted"/>
<gene>
    <name evidence="1" type="ORF">URODEC1_LOCUS44048</name>
    <name evidence="2" type="ORF">URODEC1_LOCUS51342</name>
</gene>
<dbReference type="Pfam" id="PF07893">
    <property type="entry name" value="DUF1668"/>
    <property type="match status" value="1"/>
</dbReference>
<sequence>MSPPPPPRHHPYLYLVLEGSEDEYNVHKIDVHDFDLDDTDDLDSRARPLADPPLLRVEGARRSAMCFTAHGTKIFAMPPSPGCAAFALDTRTMKITTGPLPEGAEEDQFCYSNLVVVGDRLYSMDRREYGDDAESCNFEVLQFGSASRSWSWSSVPSQPPFNPLFVTCYAVHPDARTIFFSVSHSGIDPPFRRERGSGDDAGATFSFDTEAAEWTFRGYWELPFHRQAHYDEELDAWVGLHEEDDRKGRVASCDVLPPATGDESADRSSQAPPWKLARERLFRVKGRRHRGGALVYMGGSTFCTVERATEEELTREQRKRLELDGRQPRLLLYVRTFGLKYGKKGRLQVATCGRRARCYTLPEGTSNDIIFWSLRALWA</sequence>
<dbReference type="EMBL" id="OZ075130">
    <property type="protein sequence ID" value="CAL4972542.1"/>
    <property type="molecule type" value="Genomic_DNA"/>
</dbReference>
<name>A0ABC9A7B3_9POAL</name>
<reference evidence="3" key="1">
    <citation type="submission" date="2024-06" db="EMBL/GenBank/DDBJ databases">
        <authorList>
            <person name="Ryan C."/>
        </authorList>
    </citation>
    <scope>NUCLEOTIDE SEQUENCE [LARGE SCALE GENOMIC DNA]</scope>
</reference>
<dbReference type="PANTHER" id="PTHR33085">
    <property type="entry name" value="OS12G0113100 PROTEIN-RELATED"/>
    <property type="match status" value="1"/>
</dbReference>
<protein>
    <recommendedName>
        <fullName evidence="4">DUF1618 domain-containing protein</fullName>
    </recommendedName>
</protein>